<evidence type="ECO:0000259" key="1">
    <source>
        <dbReference type="Pfam" id="PF05699"/>
    </source>
</evidence>
<dbReference type="SUPFAM" id="SSF53098">
    <property type="entry name" value="Ribonuclease H-like"/>
    <property type="match status" value="1"/>
</dbReference>
<reference evidence="2 3" key="1">
    <citation type="journal article" date="2018" name="Sci. Rep.">
        <title>Characterisation of pathogen-specific regions and novel effector candidates in Fusarium oxysporum f. sp. cepae.</title>
        <authorList>
            <person name="Armitage A.D."/>
            <person name="Taylor A."/>
            <person name="Sobczyk M.K."/>
            <person name="Baxter L."/>
            <person name="Greenfield B.P."/>
            <person name="Bates H.J."/>
            <person name="Wilson F."/>
            <person name="Jackson A.C."/>
            <person name="Ott S."/>
            <person name="Harrison R.J."/>
            <person name="Clarkson J.P."/>
        </authorList>
    </citation>
    <scope>NUCLEOTIDE SEQUENCE [LARGE SCALE GENOMIC DNA]</scope>
    <source>
        <strain evidence="2 3">FoC_Fus2</strain>
    </source>
</reference>
<sequence>MDRKPDPQLEARVLASWFKFDKYCKLTDDTSIYAAAVLLHPAYRKGYFDTHWGHQRQYIEPTIKAARKLWQKHFKPRSEELTPTSQSSNIGQMENPFRRFKAQAAGAIHDQLRDEFDDFIWATPHIIGEQSALDWWLKPARQFVYPNLSKMAITIFSIPPMSAEPERVFSGTKHTIAPERIRRGAEM</sequence>
<protein>
    <recommendedName>
        <fullName evidence="1">HAT C-terminal dimerisation domain-containing protein</fullName>
    </recommendedName>
</protein>
<accession>A0A3L6N1U4</accession>
<proteinExistence type="predicted"/>
<dbReference type="EMBL" id="MRCU01000010">
    <property type="protein sequence ID" value="RKK10534.1"/>
    <property type="molecule type" value="Genomic_DNA"/>
</dbReference>
<dbReference type="InterPro" id="IPR012337">
    <property type="entry name" value="RNaseH-like_sf"/>
</dbReference>
<dbReference type="Pfam" id="PF05699">
    <property type="entry name" value="Dimer_Tnp_hAT"/>
    <property type="match status" value="1"/>
</dbReference>
<evidence type="ECO:0000313" key="3">
    <source>
        <dbReference type="Proteomes" id="UP000270866"/>
    </source>
</evidence>
<dbReference type="GO" id="GO:0046983">
    <property type="term" value="F:protein dimerization activity"/>
    <property type="evidence" value="ECO:0007669"/>
    <property type="project" value="InterPro"/>
</dbReference>
<evidence type="ECO:0000313" key="2">
    <source>
        <dbReference type="EMBL" id="RKK10534.1"/>
    </source>
</evidence>
<name>A0A3L6N1U4_FUSOX</name>
<dbReference type="AlphaFoldDB" id="A0A3L6N1U4"/>
<comment type="caution">
    <text evidence="2">The sequence shown here is derived from an EMBL/GenBank/DDBJ whole genome shotgun (WGS) entry which is preliminary data.</text>
</comment>
<organism evidence="2 3">
    <name type="scientific">Fusarium oxysporum f. sp. cepae</name>
    <dbReference type="NCBI Taxonomy" id="396571"/>
    <lineage>
        <taxon>Eukaryota</taxon>
        <taxon>Fungi</taxon>
        <taxon>Dikarya</taxon>
        <taxon>Ascomycota</taxon>
        <taxon>Pezizomycotina</taxon>
        <taxon>Sordariomycetes</taxon>
        <taxon>Hypocreomycetidae</taxon>
        <taxon>Hypocreales</taxon>
        <taxon>Nectriaceae</taxon>
        <taxon>Fusarium</taxon>
        <taxon>Fusarium oxysporum species complex</taxon>
    </lineage>
</organism>
<dbReference type="Proteomes" id="UP000270866">
    <property type="component" value="Unassembled WGS sequence"/>
</dbReference>
<gene>
    <name evidence="2" type="ORF">BFJ65_g14531</name>
</gene>
<feature type="domain" description="HAT C-terminal dimerisation" evidence="1">
    <location>
        <begin position="128"/>
        <end position="182"/>
    </location>
</feature>
<dbReference type="InterPro" id="IPR008906">
    <property type="entry name" value="HATC_C_dom"/>
</dbReference>